<reference evidence="1 2" key="1">
    <citation type="journal article" date="2011" name="Front. Microbiol.">
        <title>Two Strains of Crocosphaera watsonii with Highly Conserved Genomes are Distinguished by Strain-Specific Features.</title>
        <authorList>
            <person name="Bench S.R."/>
            <person name="Ilikchyan I.N."/>
            <person name="Tripp H.J."/>
            <person name="Zehr J.P."/>
        </authorList>
    </citation>
    <scope>NUCLEOTIDE SEQUENCE [LARGE SCALE GENOMIC DNA]</scope>
    <source>
        <strain evidence="1 2">WH 0003</strain>
    </source>
</reference>
<dbReference type="PATRIC" id="fig|423471.3.peg.390"/>
<accession>G5IYS0</accession>
<organism evidence="1 2">
    <name type="scientific">Crocosphaera watsonii WH 0003</name>
    <dbReference type="NCBI Taxonomy" id="423471"/>
    <lineage>
        <taxon>Bacteria</taxon>
        <taxon>Bacillati</taxon>
        <taxon>Cyanobacteriota</taxon>
        <taxon>Cyanophyceae</taxon>
        <taxon>Oscillatoriophycideae</taxon>
        <taxon>Chroococcales</taxon>
        <taxon>Aphanothecaceae</taxon>
        <taxon>Crocosphaera</taxon>
    </lineage>
</organism>
<dbReference type="EMBL" id="AESD01000070">
    <property type="protein sequence ID" value="EHJ14916.1"/>
    <property type="molecule type" value="Genomic_DNA"/>
</dbReference>
<protein>
    <submittedName>
        <fullName evidence="1">Uncharacterized protein</fullName>
    </submittedName>
</protein>
<dbReference type="Proteomes" id="UP000003477">
    <property type="component" value="Unassembled WGS sequence"/>
</dbReference>
<evidence type="ECO:0000313" key="2">
    <source>
        <dbReference type="Proteomes" id="UP000003477"/>
    </source>
</evidence>
<dbReference type="AlphaFoldDB" id="G5IYS0"/>
<gene>
    <name evidence="1" type="ORF">CWATWH0003_0422</name>
</gene>
<sequence>MDKKEPSPLGEAGIEHQACLGLRRFHEAEDKNIAHRRG</sequence>
<proteinExistence type="predicted"/>
<evidence type="ECO:0000313" key="1">
    <source>
        <dbReference type="EMBL" id="EHJ14916.1"/>
    </source>
</evidence>
<name>G5IYS0_CROWT</name>
<comment type="caution">
    <text evidence="1">The sequence shown here is derived from an EMBL/GenBank/DDBJ whole genome shotgun (WGS) entry which is preliminary data.</text>
</comment>